<reference evidence="4" key="2">
    <citation type="journal article" date="2018" name="Nat. Commun.">
        <title>Extreme sensitivity to ultraviolet light in the fungal pathogen causing white-nose syndrome of bats.</title>
        <authorList>
            <person name="Palmer J.M."/>
            <person name="Drees K.P."/>
            <person name="Foster J.T."/>
            <person name="Lindner D.L."/>
        </authorList>
    </citation>
    <scope>NUCLEOTIDE SEQUENCE [LARGE SCALE GENOMIC DNA]</scope>
    <source>
        <strain evidence="4">UAMH 10579</strain>
    </source>
</reference>
<proteinExistence type="predicted"/>
<dbReference type="Pfam" id="PF00657">
    <property type="entry name" value="Lipase_GDSL"/>
    <property type="match status" value="1"/>
</dbReference>
<feature type="signal peptide" evidence="2">
    <location>
        <begin position="1"/>
        <end position="18"/>
    </location>
</feature>
<gene>
    <name evidence="3" type="ORF">VE01_07195</name>
</gene>
<dbReference type="GeneID" id="28840581"/>
<dbReference type="OrthoDB" id="1600564at2759"/>
<dbReference type="PANTHER" id="PTHR45648">
    <property type="entry name" value="GDSL LIPASE/ACYLHYDROLASE FAMILY PROTEIN (AFU_ORTHOLOGUE AFUA_4G14700)"/>
    <property type="match status" value="1"/>
</dbReference>
<evidence type="ECO:0000256" key="1">
    <source>
        <dbReference type="ARBA" id="ARBA00022801"/>
    </source>
</evidence>
<evidence type="ECO:0000313" key="3">
    <source>
        <dbReference type="EMBL" id="OBT94446.1"/>
    </source>
</evidence>
<accession>A0A1B8GF38</accession>
<dbReference type="InterPro" id="IPR051058">
    <property type="entry name" value="GDSL_Est/Lipase"/>
</dbReference>
<keyword evidence="1" id="KW-0378">Hydrolase</keyword>
<dbReference type="CDD" id="cd01846">
    <property type="entry name" value="fatty_acyltransferase_like"/>
    <property type="match status" value="1"/>
</dbReference>
<keyword evidence="4" id="KW-1185">Reference proteome</keyword>
<dbReference type="GO" id="GO:0016788">
    <property type="term" value="F:hydrolase activity, acting on ester bonds"/>
    <property type="evidence" value="ECO:0007669"/>
    <property type="project" value="InterPro"/>
</dbReference>
<dbReference type="STRING" id="342668.A0A1B8GF38"/>
<dbReference type="PANTHER" id="PTHR45648:SF85">
    <property type="entry name" value="A, PUTATIVE (AFU_ORTHOLOGUE AFUA_2G10760)-RELATED"/>
    <property type="match status" value="1"/>
</dbReference>
<protein>
    <recommendedName>
        <fullName evidence="5">SGNH hydrolase-type esterase domain-containing protein</fullName>
    </recommendedName>
</protein>
<evidence type="ECO:0000256" key="2">
    <source>
        <dbReference type="SAM" id="SignalP"/>
    </source>
</evidence>
<dbReference type="Proteomes" id="UP000091956">
    <property type="component" value="Unassembled WGS sequence"/>
</dbReference>
<organism evidence="3 4">
    <name type="scientific">Pseudogymnoascus verrucosus</name>
    <dbReference type="NCBI Taxonomy" id="342668"/>
    <lineage>
        <taxon>Eukaryota</taxon>
        <taxon>Fungi</taxon>
        <taxon>Dikarya</taxon>
        <taxon>Ascomycota</taxon>
        <taxon>Pezizomycotina</taxon>
        <taxon>Leotiomycetes</taxon>
        <taxon>Thelebolales</taxon>
        <taxon>Thelebolaceae</taxon>
        <taxon>Pseudogymnoascus</taxon>
    </lineage>
</organism>
<evidence type="ECO:0000313" key="4">
    <source>
        <dbReference type="Proteomes" id="UP000091956"/>
    </source>
</evidence>
<dbReference type="SUPFAM" id="SSF52266">
    <property type="entry name" value="SGNH hydrolase"/>
    <property type="match status" value="1"/>
</dbReference>
<dbReference type="RefSeq" id="XP_018128179.1">
    <property type="nucleotide sequence ID" value="XM_018276630.2"/>
</dbReference>
<dbReference type="InterPro" id="IPR001087">
    <property type="entry name" value="GDSL"/>
</dbReference>
<feature type="chain" id="PRO_5008608610" description="SGNH hydrolase-type esterase domain-containing protein" evidence="2">
    <location>
        <begin position="19"/>
        <end position="335"/>
    </location>
</feature>
<sequence length="335" mass="38529">MIFNKLLLALLAARSIDAAPPSRRAHFDWDKTDFVLAFGDSYTFVQGTEGNKDFSFIGDNLNLSYTKEKLYGDKIVKNQTSAGGPNWTEYLTGCYEGFPWKCKRPLWNFAFAGSDISVEYTPLHHDFTVDFVNQIEQYDTYGDKHLPKNRKNALVAVWIGINDISDSAKYALNVTGVNYTSLYTKMIETQFQAMETLEADGYHNYLVMGQPPRDRTPAGLISEHPLPNKTMFANWDHIIESTARKFEEKHQESNVFVFDTYSFLSDVLDNSEKHHFTNITAFCKDYAAPDIIWNYANYGCEPIYNYFWLNSGHITYHAHEILAKGVSAFLRRMKR</sequence>
<name>A0A1B8GF38_9PEZI</name>
<dbReference type="InterPro" id="IPR036514">
    <property type="entry name" value="SGNH_hydro_sf"/>
</dbReference>
<dbReference type="EMBL" id="KV460243">
    <property type="protein sequence ID" value="OBT94446.1"/>
    <property type="molecule type" value="Genomic_DNA"/>
</dbReference>
<dbReference type="AlphaFoldDB" id="A0A1B8GF38"/>
<keyword evidence="2" id="KW-0732">Signal</keyword>
<reference evidence="3 4" key="1">
    <citation type="submission" date="2016-03" db="EMBL/GenBank/DDBJ databases">
        <title>Comparative genomics of Pseudogymnoascus destructans, the fungus causing white-nose syndrome of bats.</title>
        <authorList>
            <person name="Palmer J.M."/>
            <person name="Drees K.P."/>
            <person name="Foster J.T."/>
            <person name="Lindner D.L."/>
        </authorList>
    </citation>
    <scope>NUCLEOTIDE SEQUENCE [LARGE SCALE GENOMIC DNA]</scope>
    <source>
        <strain evidence="3 4">UAMH 10579</strain>
    </source>
</reference>
<evidence type="ECO:0008006" key="5">
    <source>
        <dbReference type="Google" id="ProtNLM"/>
    </source>
</evidence>
<dbReference type="Gene3D" id="3.40.50.1110">
    <property type="entry name" value="SGNH hydrolase"/>
    <property type="match status" value="1"/>
</dbReference>